<dbReference type="RefSeq" id="WP_229796851.1">
    <property type="nucleotide sequence ID" value="NZ_BMWZ01000009.1"/>
</dbReference>
<proteinExistence type="predicted"/>
<feature type="signal peptide" evidence="1">
    <location>
        <begin position="1"/>
        <end position="20"/>
    </location>
</feature>
<feature type="chain" id="PRO_5037549570" description="Neuromedin U" evidence="1">
    <location>
        <begin position="21"/>
        <end position="271"/>
    </location>
</feature>
<dbReference type="EMBL" id="BMWZ01000009">
    <property type="protein sequence ID" value="GGZ91805.1"/>
    <property type="molecule type" value="Genomic_DNA"/>
</dbReference>
<evidence type="ECO:0000313" key="2">
    <source>
        <dbReference type="EMBL" id="GGZ91805.1"/>
    </source>
</evidence>
<evidence type="ECO:0000256" key="1">
    <source>
        <dbReference type="SAM" id="SignalP"/>
    </source>
</evidence>
<protein>
    <recommendedName>
        <fullName evidence="4">Neuromedin U</fullName>
    </recommendedName>
</protein>
<dbReference type="Proteomes" id="UP000636004">
    <property type="component" value="Unassembled WGS sequence"/>
</dbReference>
<organism evidence="2 3">
    <name type="scientific">Algibacter mikhailovii</name>
    <dbReference type="NCBI Taxonomy" id="425498"/>
    <lineage>
        <taxon>Bacteria</taxon>
        <taxon>Pseudomonadati</taxon>
        <taxon>Bacteroidota</taxon>
        <taxon>Flavobacteriia</taxon>
        <taxon>Flavobacteriales</taxon>
        <taxon>Flavobacteriaceae</taxon>
        <taxon>Algibacter</taxon>
    </lineage>
</organism>
<evidence type="ECO:0008006" key="4">
    <source>
        <dbReference type="Google" id="ProtNLM"/>
    </source>
</evidence>
<sequence length="271" mass="29595">MKTKLLTLSLLILGTSMLMAQDEINTELSEEAKLAKATQNPLAAMYSLPFQNNTTLNVGSKERTHNVLNIQPVIPMSLTGGINLINRVIIPVITQPYGNNGKSSSTGLGDVNYTAWFSPTKASKITWGIGPAFQIPTASKDIYGSGEFGIGPSAVALTTKGQWVAGFVINNIWTFGDIKENKFLFQYFANYNLPKAWYIVSAPILTANWNAASGQQWIVPFGAGAGKVFKLGKQPININAQIYNNVVRPDGWGDWQARIQVQLLFPKKAKS</sequence>
<evidence type="ECO:0000313" key="3">
    <source>
        <dbReference type="Proteomes" id="UP000636004"/>
    </source>
</evidence>
<name>A0A918VEN4_9FLAO</name>
<gene>
    <name evidence="2" type="ORF">GCM10007028_32800</name>
</gene>
<comment type="caution">
    <text evidence="2">The sequence shown here is derived from an EMBL/GenBank/DDBJ whole genome shotgun (WGS) entry which is preliminary data.</text>
</comment>
<reference evidence="2" key="1">
    <citation type="journal article" date="2014" name="Int. J. Syst. Evol. Microbiol.">
        <title>Complete genome sequence of Corynebacterium casei LMG S-19264T (=DSM 44701T), isolated from a smear-ripened cheese.</title>
        <authorList>
            <consortium name="US DOE Joint Genome Institute (JGI-PGF)"/>
            <person name="Walter F."/>
            <person name="Albersmeier A."/>
            <person name="Kalinowski J."/>
            <person name="Ruckert C."/>
        </authorList>
    </citation>
    <scope>NUCLEOTIDE SEQUENCE</scope>
    <source>
        <strain evidence="2">KCTC 12710</strain>
    </source>
</reference>
<accession>A0A918VEN4</accession>
<dbReference type="AlphaFoldDB" id="A0A918VEN4"/>
<reference evidence="2" key="2">
    <citation type="submission" date="2020-09" db="EMBL/GenBank/DDBJ databases">
        <authorList>
            <person name="Sun Q."/>
            <person name="Kim S."/>
        </authorList>
    </citation>
    <scope>NUCLEOTIDE SEQUENCE</scope>
    <source>
        <strain evidence="2">KCTC 12710</strain>
    </source>
</reference>
<keyword evidence="3" id="KW-1185">Reference proteome</keyword>
<keyword evidence="1" id="KW-0732">Signal</keyword>